<dbReference type="InterPro" id="IPR020057">
    <property type="entry name" value="Ribosomal_bL25_b-dom"/>
</dbReference>
<keyword evidence="2 5" id="KW-0694">RNA-binding</keyword>
<dbReference type="InterPro" id="IPR020930">
    <property type="entry name" value="Ribosomal_uL5_bac-type"/>
</dbReference>
<sequence>MSEIILNAVSRTELGKGASRRLRKLGNVPAIVYGGKKELAPAAVTLKSNELKKAAESEAFFSSVLSLSIDGKAESVVLMDVQRHPATDAFIHVDFERVDASTVIHKVVPLHFLNETTCVGVKVGGGKIQHNLTEVEVTCKATNLPEFIEVDMAKVEAGHVVHLSELVLPQGVELVALQHDSDQPVCSVVKKAGGDDSEATEESAE</sequence>
<dbReference type="NCBIfam" id="NF004128">
    <property type="entry name" value="PRK05618.1-2"/>
    <property type="match status" value="1"/>
</dbReference>
<dbReference type="GO" id="GO:0008097">
    <property type="term" value="F:5S rRNA binding"/>
    <property type="evidence" value="ECO:0007669"/>
    <property type="project" value="InterPro"/>
</dbReference>
<comment type="function">
    <text evidence="5">This is one of the proteins that binds to the 5S RNA in the ribosome where it forms part of the central protuberance.</text>
</comment>
<keyword evidence="1 5" id="KW-0699">rRNA-binding</keyword>
<keyword evidence="4 5" id="KW-0687">Ribonucleoprotein</keyword>
<dbReference type="SUPFAM" id="SSF50715">
    <property type="entry name" value="Ribosomal protein L25-like"/>
    <property type="match status" value="1"/>
</dbReference>
<dbReference type="Gene3D" id="2.170.120.20">
    <property type="entry name" value="Ribosomal protein L25, beta domain"/>
    <property type="match status" value="1"/>
</dbReference>
<keyword evidence="9" id="KW-1185">Reference proteome</keyword>
<dbReference type="STRING" id="1445510.YC6258_04380"/>
<dbReference type="NCBIfam" id="NF004130">
    <property type="entry name" value="PRK05618.1-5"/>
    <property type="match status" value="1"/>
</dbReference>
<dbReference type="PANTHER" id="PTHR33284:SF1">
    <property type="entry name" value="RIBOSOMAL PROTEIN L25_GLN-TRNA SYNTHETASE, ANTI-CODON-BINDING DOMAIN-CONTAINING PROTEIN"/>
    <property type="match status" value="1"/>
</dbReference>
<evidence type="ECO:0000313" key="8">
    <source>
        <dbReference type="EMBL" id="AJQ96412.1"/>
    </source>
</evidence>
<dbReference type="InterPro" id="IPR037121">
    <property type="entry name" value="Ribosomal_bL25_C"/>
</dbReference>
<evidence type="ECO:0000256" key="2">
    <source>
        <dbReference type="ARBA" id="ARBA00022884"/>
    </source>
</evidence>
<dbReference type="InterPro" id="IPR029751">
    <property type="entry name" value="Ribosomal_L25_dom"/>
</dbReference>
<comment type="similarity">
    <text evidence="5">Belongs to the bacterial ribosomal protein bL25 family. CTC subfamily.</text>
</comment>
<dbReference type="InterPro" id="IPR011035">
    <property type="entry name" value="Ribosomal_bL25/Gln-tRNA_synth"/>
</dbReference>
<proteinExistence type="inferred from homology"/>
<evidence type="ECO:0000313" key="9">
    <source>
        <dbReference type="Proteomes" id="UP000032266"/>
    </source>
</evidence>
<dbReference type="InterPro" id="IPR020055">
    <property type="entry name" value="Ribosomal_bL25_short"/>
</dbReference>
<dbReference type="InterPro" id="IPR020056">
    <property type="entry name" value="Rbsml_bL25/Gln-tRNA_synth_N"/>
</dbReference>
<name>A0A0C5VP25_9GAMM</name>
<reference evidence="8 9" key="1">
    <citation type="submission" date="2014-01" db="EMBL/GenBank/DDBJ databases">
        <title>Full genme sequencing of cellulolytic bacterium Gynuella sunshinyii YC6258T gen. nov., sp. nov.</title>
        <authorList>
            <person name="Khan H."/>
            <person name="Chung E.J."/>
            <person name="Chung Y.R."/>
        </authorList>
    </citation>
    <scope>NUCLEOTIDE SEQUENCE [LARGE SCALE GENOMIC DNA]</scope>
    <source>
        <strain evidence="8 9">YC6258</strain>
    </source>
</reference>
<dbReference type="Gene3D" id="2.40.240.10">
    <property type="entry name" value="Ribosomal Protein L25, Chain P"/>
    <property type="match status" value="1"/>
</dbReference>
<dbReference type="NCBIfam" id="TIGR00731">
    <property type="entry name" value="bL25_bact_ctc"/>
    <property type="match status" value="1"/>
</dbReference>
<dbReference type="GO" id="GO:0022625">
    <property type="term" value="C:cytosolic large ribosomal subunit"/>
    <property type="evidence" value="ECO:0007669"/>
    <property type="project" value="TreeGrafter"/>
</dbReference>
<evidence type="ECO:0000256" key="3">
    <source>
        <dbReference type="ARBA" id="ARBA00022980"/>
    </source>
</evidence>
<feature type="domain" description="Large ribosomal subunit protein bL25 beta" evidence="7">
    <location>
        <begin position="104"/>
        <end position="190"/>
    </location>
</feature>
<dbReference type="GO" id="GO:0006412">
    <property type="term" value="P:translation"/>
    <property type="evidence" value="ECO:0007669"/>
    <property type="project" value="UniProtKB-UniRule"/>
</dbReference>
<dbReference type="CDD" id="cd00495">
    <property type="entry name" value="Ribosomal_L25_TL5_CTC"/>
    <property type="match status" value="1"/>
</dbReference>
<keyword evidence="3 5" id="KW-0689">Ribosomal protein</keyword>
<comment type="subunit">
    <text evidence="5">Part of the 50S ribosomal subunit; part of the 5S rRNA/L5/L18/L25 subcomplex. Contacts the 5S rRNA. Binds to the 5S rRNA independently of L5 and L18.</text>
</comment>
<dbReference type="InterPro" id="IPR001021">
    <property type="entry name" value="Ribosomal_bL25_long"/>
</dbReference>
<dbReference type="HAMAP" id="MF_01336">
    <property type="entry name" value="Ribosomal_bL25"/>
    <property type="match status" value="1"/>
</dbReference>
<dbReference type="HOGENOM" id="CLU_075939_0_1_6"/>
<dbReference type="OrthoDB" id="9806411at2"/>
<evidence type="ECO:0000256" key="1">
    <source>
        <dbReference type="ARBA" id="ARBA00022730"/>
    </source>
</evidence>
<feature type="domain" description="Large ribosomal subunit protein bL25 L25" evidence="6">
    <location>
        <begin position="6"/>
        <end position="95"/>
    </location>
</feature>
<dbReference type="KEGG" id="gsn:YC6258_04380"/>
<accession>A0A0C5VP25</accession>
<dbReference type="GO" id="GO:0003735">
    <property type="term" value="F:structural constituent of ribosome"/>
    <property type="evidence" value="ECO:0007669"/>
    <property type="project" value="InterPro"/>
</dbReference>
<evidence type="ECO:0000259" key="6">
    <source>
        <dbReference type="Pfam" id="PF01386"/>
    </source>
</evidence>
<protein>
    <recommendedName>
        <fullName evidence="5">Large ribosomal subunit protein bL25</fullName>
    </recommendedName>
    <alternativeName>
        <fullName evidence="5">General stress protein CTC</fullName>
    </alternativeName>
</protein>
<evidence type="ECO:0000259" key="7">
    <source>
        <dbReference type="Pfam" id="PF14693"/>
    </source>
</evidence>
<dbReference type="HAMAP" id="MF_01334">
    <property type="entry name" value="Ribosomal_bL25_CTC"/>
    <property type="match status" value="1"/>
</dbReference>
<dbReference type="EMBL" id="CP007142">
    <property type="protein sequence ID" value="AJQ96412.1"/>
    <property type="molecule type" value="Genomic_DNA"/>
</dbReference>
<dbReference type="AlphaFoldDB" id="A0A0C5VP25"/>
<dbReference type="NCBIfam" id="NF004612">
    <property type="entry name" value="PRK05943.1"/>
    <property type="match status" value="1"/>
</dbReference>
<dbReference type="Proteomes" id="UP000032266">
    <property type="component" value="Chromosome"/>
</dbReference>
<evidence type="ECO:0000256" key="5">
    <source>
        <dbReference type="HAMAP-Rule" id="MF_01334"/>
    </source>
</evidence>
<dbReference type="PATRIC" id="fig|1445510.3.peg.4345"/>
<gene>
    <name evidence="5" type="primary">rplY</name>
    <name evidence="5" type="synonym">ctc</name>
    <name evidence="8" type="ORF">YC6258_04380</name>
</gene>
<dbReference type="RefSeq" id="WP_044618420.1">
    <property type="nucleotide sequence ID" value="NZ_CP007142.1"/>
</dbReference>
<organism evidence="8 9">
    <name type="scientific">Gynuella sunshinyii YC6258</name>
    <dbReference type="NCBI Taxonomy" id="1445510"/>
    <lineage>
        <taxon>Bacteria</taxon>
        <taxon>Pseudomonadati</taxon>
        <taxon>Pseudomonadota</taxon>
        <taxon>Gammaproteobacteria</taxon>
        <taxon>Oceanospirillales</taxon>
        <taxon>Saccharospirillaceae</taxon>
        <taxon>Gynuella</taxon>
    </lineage>
</organism>
<dbReference type="Pfam" id="PF01386">
    <property type="entry name" value="Ribosomal_L25p"/>
    <property type="match status" value="1"/>
</dbReference>
<evidence type="ECO:0000256" key="4">
    <source>
        <dbReference type="ARBA" id="ARBA00023274"/>
    </source>
</evidence>
<dbReference type="Pfam" id="PF14693">
    <property type="entry name" value="Ribosomal_TL5_C"/>
    <property type="match status" value="1"/>
</dbReference>
<dbReference type="PANTHER" id="PTHR33284">
    <property type="entry name" value="RIBOSOMAL PROTEIN L25/GLN-TRNA SYNTHETASE, ANTI-CODON-BINDING DOMAIN-CONTAINING PROTEIN"/>
    <property type="match status" value="1"/>
</dbReference>